<accession>A0ABM1B9F5</accession>
<protein>
    <submittedName>
        <fullName evidence="2">Glomulin-like</fullName>
    </submittedName>
</protein>
<reference evidence="2" key="1">
    <citation type="submission" date="2025-08" db="UniProtKB">
        <authorList>
            <consortium name="RefSeq"/>
        </authorList>
    </citation>
    <scope>IDENTIFICATION</scope>
    <source>
        <tissue evidence="2">Muscle</tissue>
    </source>
</reference>
<gene>
    <name evidence="2" type="primary">LOC106462162</name>
</gene>
<dbReference type="InterPro" id="IPR019516">
    <property type="entry name" value="Glomulin/ALF4"/>
</dbReference>
<dbReference type="GeneID" id="106462162"/>
<dbReference type="InterPro" id="IPR013877">
    <property type="entry name" value="YAP-bd/ALF4/Glomulin"/>
</dbReference>
<dbReference type="Proteomes" id="UP000694941">
    <property type="component" value="Unplaced"/>
</dbReference>
<evidence type="ECO:0000313" key="2">
    <source>
        <dbReference type="RefSeq" id="XP_013777515.1"/>
    </source>
</evidence>
<name>A0ABM1B9F5_LIMPO</name>
<keyword evidence="1" id="KW-1185">Reference proteome</keyword>
<dbReference type="Pfam" id="PF08568">
    <property type="entry name" value="Kinetochor_Ybp2"/>
    <property type="match status" value="1"/>
</dbReference>
<dbReference type="PANTHER" id="PTHR15430:SF1">
    <property type="entry name" value="GLOMULIN"/>
    <property type="match status" value="1"/>
</dbReference>
<proteinExistence type="predicted"/>
<dbReference type="PANTHER" id="PTHR15430">
    <property type="entry name" value="GLOMULIN"/>
    <property type="match status" value="1"/>
</dbReference>
<evidence type="ECO:0000313" key="1">
    <source>
        <dbReference type="Proteomes" id="UP000694941"/>
    </source>
</evidence>
<organism evidence="1 2">
    <name type="scientific">Limulus polyphemus</name>
    <name type="common">Atlantic horseshoe crab</name>
    <dbReference type="NCBI Taxonomy" id="6850"/>
    <lineage>
        <taxon>Eukaryota</taxon>
        <taxon>Metazoa</taxon>
        <taxon>Ecdysozoa</taxon>
        <taxon>Arthropoda</taxon>
        <taxon>Chelicerata</taxon>
        <taxon>Merostomata</taxon>
        <taxon>Xiphosura</taxon>
        <taxon>Limulidae</taxon>
        <taxon>Limulus</taxon>
    </lineage>
</organism>
<sequence>MANNNIASVEHLKQCVKQNDLCEAVKFLSDDKHLNFYAEKSLDVIPVIFNYLDKENDKSSFSFINTCENAMVEIAKRGNAKELLIGFLEQADRFKEDVCFRALIKPLQIVLQRLPGKRGKSLEWTLNILGAHLESLPLPKDYNLEGEERKLLDLDLCVQRIITQISLYLPFFEPFVEEVSLAAEKLQHISYLDRAIHQRRIITLFLVKLLHHPLGYLDLSHTERKAKSSSRVCAEEIIAYISRLQGNFLNVYHSLREQQKSKLLDSYDEQNNSLREAEVEMTVSEIALGVFGYMIFGEEVNTKNIPSLYTHLYLLEENVNIICVLLENPKEMIYYKGLILAQVLLDKLKVAELSSKNLDLNDYFRMSKALIKVMVYCCVEEYRQLARVVFENYLKKLDFEGNYKMLFSLINSEKHAGVQGYLIGLFKMRVLLSLEEKRKSSPFLGVGLKKFLKVITVLPKKVETDLLDHSDCVVASLNLLRFLFLRDKKINNLTGTWSYLNEVQTEFLQPLRTALQLSQAHYKLKLEQIGEKQKKTSVSKTVYVEGQPLPNLPANDKDILKSALLQFDLIESLLVRLEEICDL</sequence>
<dbReference type="RefSeq" id="XP_013777515.1">
    <property type="nucleotide sequence ID" value="XM_013922061.2"/>
</dbReference>